<name>A0A0K0FCA3_STRVS</name>
<dbReference type="WBParaSite" id="SVE_0646800.1">
    <property type="protein sequence ID" value="SVE_0646800.1"/>
    <property type="gene ID" value="SVE_0646800"/>
</dbReference>
<dbReference type="Proteomes" id="UP000035680">
    <property type="component" value="Unassembled WGS sequence"/>
</dbReference>
<keyword evidence="1" id="KW-0732">Signal</keyword>
<evidence type="ECO:0000313" key="2">
    <source>
        <dbReference type="Proteomes" id="UP000035680"/>
    </source>
</evidence>
<keyword evidence="2" id="KW-1185">Reference proteome</keyword>
<proteinExistence type="predicted"/>
<accession>A0A0K0FCA3</accession>
<protein>
    <submittedName>
        <fullName evidence="3">Uncharacterized protein</fullName>
    </submittedName>
</protein>
<dbReference type="AlphaFoldDB" id="A0A0K0FCA3"/>
<feature type="signal peptide" evidence="1">
    <location>
        <begin position="1"/>
        <end position="20"/>
    </location>
</feature>
<reference evidence="2" key="1">
    <citation type="submission" date="2014-07" db="EMBL/GenBank/DDBJ databases">
        <authorList>
            <person name="Martin A.A"/>
            <person name="De Silva N."/>
        </authorList>
    </citation>
    <scope>NUCLEOTIDE SEQUENCE</scope>
</reference>
<feature type="chain" id="PRO_5005329477" evidence="1">
    <location>
        <begin position="21"/>
        <end position="145"/>
    </location>
</feature>
<evidence type="ECO:0000256" key="1">
    <source>
        <dbReference type="SAM" id="SignalP"/>
    </source>
</evidence>
<evidence type="ECO:0000313" key="3">
    <source>
        <dbReference type="WBParaSite" id="SVE_0646800.1"/>
    </source>
</evidence>
<reference evidence="3" key="2">
    <citation type="submission" date="2015-08" db="UniProtKB">
        <authorList>
            <consortium name="WormBaseParasite"/>
        </authorList>
    </citation>
    <scope>IDENTIFICATION</scope>
</reference>
<sequence length="145" mass="15959">MNKFLFAYFLLISLITQSICQGLSFSVKQINSPSGTKYIYGGKQYNSLEEVKDEISKQNSGINLVTQVVPRATINYGGFGSRYPSRENNVYNGNSRYNPSPYGTNNMLNNGGGYNPYSKPSSNDIGGNYGGYHLSSSNNKIPIII</sequence>
<organism evidence="2 3">
    <name type="scientific">Strongyloides venezuelensis</name>
    <name type="common">Threadworm</name>
    <dbReference type="NCBI Taxonomy" id="75913"/>
    <lineage>
        <taxon>Eukaryota</taxon>
        <taxon>Metazoa</taxon>
        <taxon>Ecdysozoa</taxon>
        <taxon>Nematoda</taxon>
        <taxon>Chromadorea</taxon>
        <taxon>Rhabditida</taxon>
        <taxon>Tylenchina</taxon>
        <taxon>Panagrolaimomorpha</taxon>
        <taxon>Strongyloidoidea</taxon>
        <taxon>Strongyloididae</taxon>
        <taxon>Strongyloides</taxon>
    </lineage>
</organism>